<comment type="cofactor">
    <cofactor evidence="7">
        <name>Fe(2+)</name>
        <dbReference type="ChEBI" id="CHEBI:29033"/>
    </cofactor>
    <text evidence="7">Binds 1 Fe(2+) ion per subunit.</text>
</comment>
<evidence type="ECO:0000256" key="7">
    <source>
        <dbReference type="HAMAP-Rule" id="MF_00657"/>
    </source>
</evidence>
<dbReference type="Pfam" id="PF13640">
    <property type="entry name" value="2OG-FeII_Oxy_3"/>
    <property type="match status" value="1"/>
</dbReference>
<dbReference type="NCBIfam" id="NF003974">
    <property type="entry name" value="PRK05467.1-3"/>
    <property type="match status" value="1"/>
</dbReference>
<dbReference type="PANTHER" id="PTHR41536">
    <property type="entry name" value="PKHD-TYPE HYDROXYLASE YBIX"/>
    <property type="match status" value="1"/>
</dbReference>
<dbReference type="Gene3D" id="4.10.860.20">
    <property type="entry name" value="Rabenosyn, Rab binding domain"/>
    <property type="match status" value="1"/>
</dbReference>
<comment type="cofactor">
    <cofactor evidence="1 7">
        <name>L-ascorbate</name>
        <dbReference type="ChEBI" id="CHEBI:38290"/>
    </cofactor>
</comment>
<keyword evidence="4 7" id="KW-0223">Dioxygenase</keyword>
<proteinExistence type="inferred from homology"/>
<keyword evidence="5 7" id="KW-0560">Oxidoreductase</keyword>
<keyword evidence="10" id="KW-1185">Reference proteome</keyword>
<evidence type="ECO:0000256" key="6">
    <source>
        <dbReference type="ARBA" id="ARBA00023004"/>
    </source>
</evidence>
<evidence type="ECO:0000256" key="2">
    <source>
        <dbReference type="ARBA" id="ARBA00022723"/>
    </source>
</evidence>
<dbReference type="HAMAP" id="MF_00657">
    <property type="entry name" value="Hydroxyl_YbiX"/>
    <property type="match status" value="1"/>
</dbReference>
<feature type="binding site" evidence="7">
    <location>
        <position position="99"/>
    </location>
    <ligand>
        <name>Fe cation</name>
        <dbReference type="ChEBI" id="CHEBI:24875"/>
    </ligand>
</feature>
<gene>
    <name evidence="9" type="ORF">ACFPM8_20900</name>
</gene>
<name>A0ABW0MGN4_9BURK</name>
<dbReference type="Proteomes" id="UP001596045">
    <property type="component" value="Unassembled WGS sequence"/>
</dbReference>
<evidence type="ECO:0000256" key="3">
    <source>
        <dbReference type="ARBA" id="ARBA00022896"/>
    </source>
</evidence>
<dbReference type="SMART" id="SM00702">
    <property type="entry name" value="P4Hc"/>
    <property type="match status" value="1"/>
</dbReference>
<sequence>MLLQIHQALLADDLARCRELIDNAEWADGRITAGSQSGLVKNNRQLPENAPAAQEARAIVLAALSKSPMFLTGALPKKIFPPLFNRYDGDANAFGNHIDNAIRHSPATGTWVRTDLSATLFLSNPEDYDGGELVIEDTYGTQSIKLPAGDLILYPSSSVHRVQAVTRGARLAAFFWIESMVRDDAQRSLLFNLDMSILSLRETYGEIEPAVRLTGSYHNLLRMWAET</sequence>
<dbReference type="EMBL" id="JBHSMT010000031">
    <property type="protein sequence ID" value="MFC5476432.1"/>
    <property type="molecule type" value="Genomic_DNA"/>
</dbReference>
<dbReference type="InterPro" id="IPR005123">
    <property type="entry name" value="Oxoglu/Fe-dep_dioxygenase_dom"/>
</dbReference>
<protein>
    <submittedName>
        <fullName evidence="9">Fe2+-dependent dioxygenase</fullName>
    </submittedName>
</protein>
<feature type="binding site" evidence="7">
    <location>
        <position position="160"/>
    </location>
    <ligand>
        <name>Fe cation</name>
        <dbReference type="ChEBI" id="CHEBI:24875"/>
    </ligand>
</feature>
<dbReference type="RefSeq" id="WP_379000628.1">
    <property type="nucleotide sequence ID" value="NZ_JBHSMT010000031.1"/>
</dbReference>
<feature type="binding site" evidence="7">
    <location>
        <position position="170"/>
    </location>
    <ligand>
        <name>2-oxoglutarate</name>
        <dbReference type="ChEBI" id="CHEBI:16810"/>
    </ligand>
</feature>
<dbReference type="InterPro" id="IPR006620">
    <property type="entry name" value="Pro_4_hyd_alph"/>
</dbReference>
<keyword evidence="2 7" id="KW-0479">Metal-binding</keyword>
<accession>A0ABW0MGN4</accession>
<feature type="binding site" evidence="7">
    <location>
        <position position="97"/>
    </location>
    <ligand>
        <name>Fe cation</name>
        <dbReference type="ChEBI" id="CHEBI:24875"/>
    </ligand>
</feature>
<evidence type="ECO:0000256" key="5">
    <source>
        <dbReference type="ARBA" id="ARBA00023002"/>
    </source>
</evidence>
<dbReference type="PANTHER" id="PTHR41536:SF1">
    <property type="entry name" value="PKHD-TYPE HYDROXYLASE YBIX"/>
    <property type="match status" value="1"/>
</dbReference>
<evidence type="ECO:0000313" key="10">
    <source>
        <dbReference type="Proteomes" id="UP001596045"/>
    </source>
</evidence>
<reference evidence="10" key="1">
    <citation type="journal article" date="2019" name="Int. J. Syst. Evol. Microbiol.">
        <title>The Global Catalogue of Microorganisms (GCM) 10K type strain sequencing project: providing services to taxonomists for standard genome sequencing and annotation.</title>
        <authorList>
            <consortium name="The Broad Institute Genomics Platform"/>
            <consortium name="The Broad Institute Genome Sequencing Center for Infectious Disease"/>
            <person name="Wu L."/>
            <person name="Ma J."/>
        </authorList>
    </citation>
    <scope>NUCLEOTIDE SEQUENCE [LARGE SCALE GENOMIC DNA]</scope>
    <source>
        <strain evidence="10">JCM 17066</strain>
    </source>
</reference>
<evidence type="ECO:0000256" key="4">
    <source>
        <dbReference type="ARBA" id="ARBA00022964"/>
    </source>
</evidence>
<evidence type="ECO:0000259" key="8">
    <source>
        <dbReference type="PROSITE" id="PS51471"/>
    </source>
</evidence>
<dbReference type="PROSITE" id="PS51471">
    <property type="entry name" value="FE2OG_OXY"/>
    <property type="match status" value="1"/>
</dbReference>
<dbReference type="InterPro" id="IPR041097">
    <property type="entry name" value="PKHD_C"/>
</dbReference>
<organism evidence="9 10">
    <name type="scientific">Paraherbaspirillum soli</name>
    <dbReference type="NCBI Taxonomy" id="631222"/>
    <lineage>
        <taxon>Bacteria</taxon>
        <taxon>Pseudomonadati</taxon>
        <taxon>Pseudomonadota</taxon>
        <taxon>Betaproteobacteria</taxon>
        <taxon>Burkholderiales</taxon>
        <taxon>Oxalobacteraceae</taxon>
        <taxon>Paraherbaspirillum</taxon>
    </lineage>
</organism>
<dbReference type="Pfam" id="PF18331">
    <property type="entry name" value="PKHD_C"/>
    <property type="match status" value="1"/>
</dbReference>
<dbReference type="InterPro" id="IPR023550">
    <property type="entry name" value="PKHD_hydroxylase"/>
</dbReference>
<dbReference type="Gene3D" id="2.60.120.620">
    <property type="entry name" value="q2cbj1_9rhob like domain"/>
    <property type="match status" value="1"/>
</dbReference>
<dbReference type="NCBIfam" id="NF003975">
    <property type="entry name" value="PRK05467.1-4"/>
    <property type="match status" value="1"/>
</dbReference>
<comment type="caution">
    <text evidence="9">The sequence shown here is derived from an EMBL/GenBank/DDBJ whole genome shotgun (WGS) entry which is preliminary data.</text>
</comment>
<feature type="domain" description="Fe2OG dioxygenase" evidence="8">
    <location>
        <begin position="78"/>
        <end position="179"/>
    </location>
</feature>
<keyword evidence="3 7" id="KW-0847">Vitamin C</keyword>
<keyword evidence="6 7" id="KW-0408">Iron</keyword>
<dbReference type="GO" id="GO:0051213">
    <property type="term" value="F:dioxygenase activity"/>
    <property type="evidence" value="ECO:0007669"/>
    <property type="project" value="UniProtKB-KW"/>
</dbReference>
<evidence type="ECO:0000313" key="9">
    <source>
        <dbReference type="EMBL" id="MFC5476432.1"/>
    </source>
</evidence>
<evidence type="ECO:0000256" key="1">
    <source>
        <dbReference type="ARBA" id="ARBA00001961"/>
    </source>
</evidence>
<dbReference type="InterPro" id="IPR044862">
    <property type="entry name" value="Pro_4_hyd_alph_FE2OG_OXY"/>
</dbReference>